<reference evidence="1" key="1">
    <citation type="submission" date="2021-11" db="EMBL/GenBank/DDBJ databases">
        <authorList>
            <consortium name="Genoscope - CEA"/>
            <person name="William W."/>
        </authorList>
    </citation>
    <scope>NUCLEOTIDE SEQUENCE</scope>
</reference>
<comment type="caution">
    <text evidence="1">The sequence shown here is derived from an EMBL/GenBank/DDBJ whole genome shotgun (WGS) entry which is preliminary data.</text>
</comment>
<name>A0A8J2WZS3_9STRA</name>
<dbReference type="Proteomes" id="UP000789595">
    <property type="component" value="Unassembled WGS sequence"/>
</dbReference>
<dbReference type="EMBL" id="CAKKNE010000004">
    <property type="protein sequence ID" value="CAH0374992.1"/>
    <property type="molecule type" value="Genomic_DNA"/>
</dbReference>
<dbReference type="AlphaFoldDB" id="A0A8J2WZS3"/>
<proteinExistence type="predicted"/>
<keyword evidence="2" id="KW-1185">Reference proteome</keyword>
<gene>
    <name evidence="1" type="ORF">PECAL_4P23070</name>
</gene>
<protein>
    <submittedName>
        <fullName evidence="1">Uncharacterized protein</fullName>
    </submittedName>
</protein>
<accession>A0A8J2WZS3</accession>
<evidence type="ECO:0000313" key="1">
    <source>
        <dbReference type="EMBL" id="CAH0374992.1"/>
    </source>
</evidence>
<sequence length="261" mass="28068">MLCTKPYQPKHLVGHDVAVVVARRARLAQAAVLVLVLDHGPRRDEPLLLAALDVRLAIIIREAPLRALQDLLAARELELRAAEADDDVLAVRVLRAHAQDGLADGHARRALHGLAVRVAHARRQSIRASTGKHLVLPNHVERVRPRANVVRLLAAHLDEVLVARDARRLQSIGGDLLLLVGDQMGHEGELVDGRLFVAAVENADLRVRHAAAVPRLDVGLVLLEARAARGAAAHGCELSLCGAFVSSLRVDGVLPLARAVA</sequence>
<evidence type="ECO:0000313" key="2">
    <source>
        <dbReference type="Proteomes" id="UP000789595"/>
    </source>
</evidence>
<organism evidence="1 2">
    <name type="scientific">Pelagomonas calceolata</name>
    <dbReference type="NCBI Taxonomy" id="35677"/>
    <lineage>
        <taxon>Eukaryota</taxon>
        <taxon>Sar</taxon>
        <taxon>Stramenopiles</taxon>
        <taxon>Ochrophyta</taxon>
        <taxon>Pelagophyceae</taxon>
        <taxon>Pelagomonadales</taxon>
        <taxon>Pelagomonadaceae</taxon>
        <taxon>Pelagomonas</taxon>
    </lineage>
</organism>